<dbReference type="Proteomes" id="UP000054564">
    <property type="component" value="Unassembled WGS sequence"/>
</dbReference>
<feature type="chain" id="PRO_5005549057" evidence="2">
    <location>
        <begin position="22"/>
        <end position="254"/>
    </location>
</feature>
<organism evidence="3 4">
    <name type="scientific">Puccinia striiformis f. sp. tritici PST-78</name>
    <dbReference type="NCBI Taxonomy" id="1165861"/>
    <lineage>
        <taxon>Eukaryota</taxon>
        <taxon>Fungi</taxon>
        <taxon>Dikarya</taxon>
        <taxon>Basidiomycota</taxon>
        <taxon>Pucciniomycotina</taxon>
        <taxon>Pucciniomycetes</taxon>
        <taxon>Pucciniales</taxon>
        <taxon>Pucciniaceae</taxon>
        <taxon>Puccinia</taxon>
    </lineage>
</organism>
<feature type="signal peptide" evidence="2">
    <location>
        <begin position="1"/>
        <end position="21"/>
    </location>
</feature>
<proteinExistence type="predicted"/>
<feature type="compositionally biased region" description="Acidic residues" evidence="1">
    <location>
        <begin position="211"/>
        <end position="236"/>
    </location>
</feature>
<dbReference type="AlphaFoldDB" id="A0A0L0UUB9"/>
<gene>
    <name evidence="3" type="ORF">PSTG_15946</name>
</gene>
<name>A0A0L0UUB9_9BASI</name>
<reference evidence="4" key="1">
    <citation type="submission" date="2014-03" db="EMBL/GenBank/DDBJ databases">
        <title>The Genome Sequence of Puccinia striiformis f. sp. tritici PST-78.</title>
        <authorList>
            <consortium name="The Broad Institute Genome Sequencing Platform"/>
            <person name="Cuomo C."/>
            <person name="Hulbert S."/>
            <person name="Chen X."/>
            <person name="Walker B."/>
            <person name="Young S.K."/>
            <person name="Zeng Q."/>
            <person name="Gargeya S."/>
            <person name="Fitzgerald M."/>
            <person name="Haas B."/>
            <person name="Abouelleil A."/>
            <person name="Alvarado L."/>
            <person name="Arachchi H.M."/>
            <person name="Berlin A.M."/>
            <person name="Chapman S.B."/>
            <person name="Goldberg J."/>
            <person name="Griggs A."/>
            <person name="Gujja S."/>
            <person name="Hansen M."/>
            <person name="Howarth C."/>
            <person name="Imamovic A."/>
            <person name="Larimer J."/>
            <person name="McCowan C."/>
            <person name="Montmayeur A."/>
            <person name="Murphy C."/>
            <person name="Neiman D."/>
            <person name="Pearson M."/>
            <person name="Priest M."/>
            <person name="Roberts A."/>
            <person name="Saif S."/>
            <person name="Shea T."/>
            <person name="Sisk P."/>
            <person name="Sykes S."/>
            <person name="Wortman J."/>
            <person name="Nusbaum C."/>
            <person name="Birren B."/>
        </authorList>
    </citation>
    <scope>NUCLEOTIDE SEQUENCE [LARGE SCALE GENOMIC DNA]</scope>
    <source>
        <strain evidence="4">race PST-78</strain>
    </source>
</reference>
<feature type="region of interest" description="Disordered" evidence="1">
    <location>
        <begin position="211"/>
        <end position="241"/>
    </location>
</feature>
<evidence type="ECO:0000313" key="3">
    <source>
        <dbReference type="EMBL" id="KNE90628.1"/>
    </source>
</evidence>
<sequence length="254" mass="28619">MQKRWSLAGASTGVALKLAACQLSAGLPKQYQKVISDINCHSDDEFSVNGGGYIIKTLKFRSPNTTKFFRCVNAAILKSDELEGKCIQRCRQIVPSTPEESLFTKPPKGQPLDFYEPEWFNDLLPQQRIDTANTCEVAFLPDASQSLMGKKLASEKLSNRKFTKQFFDYNADETDVEEDASYAGEAMNLADTLGEDDDKYTEMEEGASEFLDDFADDTMETSDHEEQDYNEDDDNGELGREERYLAMTLDVEIL</sequence>
<dbReference type="EMBL" id="AJIL01000245">
    <property type="protein sequence ID" value="KNE90628.1"/>
    <property type="molecule type" value="Genomic_DNA"/>
</dbReference>
<protein>
    <submittedName>
        <fullName evidence="3">Uncharacterized protein</fullName>
    </submittedName>
</protein>
<comment type="caution">
    <text evidence="3">The sequence shown here is derived from an EMBL/GenBank/DDBJ whole genome shotgun (WGS) entry which is preliminary data.</text>
</comment>
<evidence type="ECO:0000313" key="4">
    <source>
        <dbReference type="Proteomes" id="UP000054564"/>
    </source>
</evidence>
<keyword evidence="2" id="KW-0732">Signal</keyword>
<evidence type="ECO:0000256" key="1">
    <source>
        <dbReference type="SAM" id="MobiDB-lite"/>
    </source>
</evidence>
<dbReference type="STRING" id="1165861.A0A0L0UUB9"/>
<evidence type="ECO:0000256" key="2">
    <source>
        <dbReference type="SAM" id="SignalP"/>
    </source>
</evidence>
<keyword evidence="4" id="KW-1185">Reference proteome</keyword>
<accession>A0A0L0UUB9</accession>